<dbReference type="EMBL" id="QLIN01000003">
    <property type="protein sequence ID" value="RAI70641.1"/>
    <property type="molecule type" value="Genomic_DNA"/>
</dbReference>
<dbReference type="InterPro" id="IPR008713">
    <property type="entry name" value="Phage_lambda_NinG"/>
</dbReference>
<accession>A0A327N675</accession>
<organism evidence="1 2">
    <name type="scientific">Pseudomonas fluorescens</name>
    <dbReference type="NCBI Taxonomy" id="294"/>
    <lineage>
        <taxon>Bacteria</taxon>
        <taxon>Pseudomonadati</taxon>
        <taxon>Pseudomonadota</taxon>
        <taxon>Gammaproteobacteria</taxon>
        <taxon>Pseudomonadales</taxon>
        <taxon>Pseudomonadaceae</taxon>
        <taxon>Pseudomonas</taxon>
    </lineage>
</organism>
<sequence>MGIAPKPRRPKKCDNPVCATSFVPFRMGQVVCSPACGLAIQEVNQEKARKAIVDLGRREIRAARERIKTRGDHTKEGQAAFNEWGRLRDSSLPCISCGRHHKPVNVLLSCMNDINGVLKRRDDKVCCAA</sequence>
<dbReference type="Proteomes" id="UP000249493">
    <property type="component" value="Unassembled WGS sequence"/>
</dbReference>
<protein>
    <submittedName>
        <fullName evidence="1">Uncharacterized protein</fullName>
    </submittedName>
</protein>
<name>A0A327N675_PSEFL</name>
<gene>
    <name evidence="1" type="ORF">DOZ80_09085</name>
</gene>
<dbReference type="AlphaFoldDB" id="A0A327N675"/>
<evidence type="ECO:0000313" key="1">
    <source>
        <dbReference type="EMBL" id="RAI70641.1"/>
    </source>
</evidence>
<reference evidence="1 2" key="1">
    <citation type="submission" date="2018-06" db="EMBL/GenBank/DDBJ databases">
        <authorList>
            <person name="Zhirakovskaya E."/>
        </authorList>
    </citation>
    <scope>NUCLEOTIDE SEQUENCE [LARGE SCALE GENOMIC DNA]</scope>
    <source>
        <strain evidence="1 2">LY3</strain>
    </source>
</reference>
<dbReference type="RefSeq" id="WP_111282053.1">
    <property type="nucleotide sequence ID" value="NZ_QLIN01000003.1"/>
</dbReference>
<dbReference type="Pfam" id="PF05766">
    <property type="entry name" value="NinG"/>
    <property type="match status" value="1"/>
</dbReference>
<proteinExistence type="predicted"/>
<evidence type="ECO:0000313" key="2">
    <source>
        <dbReference type="Proteomes" id="UP000249493"/>
    </source>
</evidence>
<comment type="caution">
    <text evidence="1">The sequence shown here is derived from an EMBL/GenBank/DDBJ whole genome shotgun (WGS) entry which is preliminary data.</text>
</comment>